<dbReference type="GeneTree" id="ENSGT00910000148195"/>
<dbReference type="Bgee" id="ENSCATG00000021287">
    <property type="expression patterns" value="Expressed in cerebellum and 12 other cell types or tissues"/>
</dbReference>
<keyword evidence="3" id="KW-1185">Reference proteome</keyword>
<keyword evidence="1" id="KW-0732">Signal</keyword>
<evidence type="ECO:0000313" key="3">
    <source>
        <dbReference type="Proteomes" id="UP000233060"/>
    </source>
</evidence>
<dbReference type="Proteomes" id="UP000233060">
    <property type="component" value="Unassembled WGS sequence"/>
</dbReference>
<dbReference type="Ensembl" id="ENSCATT00000024591.1">
    <property type="protein sequence ID" value="ENSCATP00000007001.1"/>
    <property type="gene ID" value="ENSCATG00000021287.1"/>
</dbReference>
<dbReference type="OMA" id="CIKDTRA"/>
<dbReference type="AlphaFoldDB" id="A0A2K5L232"/>
<feature type="signal peptide" evidence="1">
    <location>
        <begin position="1"/>
        <end position="18"/>
    </location>
</feature>
<sequence length="109" mass="12192">MRLTVCLLSRCLPHKIEAFSCCCSDSCIKDTRVCLRDHHSCSHTSPLVLTWNWPRSGRDQQLSRHLQRLLRAGRGLCHCCQLEPDLEHPVTESQSEKSGCALGLAGHLG</sequence>
<feature type="chain" id="PRO_5014472449" description="Secreted protein" evidence="1">
    <location>
        <begin position="19"/>
        <end position="109"/>
    </location>
</feature>
<accession>A0A2K5L232</accession>
<evidence type="ECO:0000313" key="2">
    <source>
        <dbReference type="Ensembl" id="ENSCATP00000007001.1"/>
    </source>
</evidence>
<protein>
    <recommendedName>
        <fullName evidence="4">Secreted protein</fullName>
    </recommendedName>
</protein>
<reference evidence="2" key="1">
    <citation type="submission" date="2025-08" db="UniProtKB">
        <authorList>
            <consortium name="Ensembl"/>
        </authorList>
    </citation>
    <scope>IDENTIFICATION</scope>
</reference>
<reference evidence="2" key="2">
    <citation type="submission" date="2025-09" db="UniProtKB">
        <authorList>
            <consortium name="Ensembl"/>
        </authorList>
    </citation>
    <scope>IDENTIFICATION</scope>
</reference>
<evidence type="ECO:0008006" key="4">
    <source>
        <dbReference type="Google" id="ProtNLM"/>
    </source>
</evidence>
<name>A0A2K5L232_CERAT</name>
<organism evidence="2 3">
    <name type="scientific">Cercocebus atys</name>
    <name type="common">Sooty mangabey</name>
    <name type="synonym">Cercocebus torquatus atys</name>
    <dbReference type="NCBI Taxonomy" id="9531"/>
    <lineage>
        <taxon>Eukaryota</taxon>
        <taxon>Metazoa</taxon>
        <taxon>Chordata</taxon>
        <taxon>Craniata</taxon>
        <taxon>Vertebrata</taxon>
        <taxon>Euteleostomi</taxon>
        <taxon>Mammalia</taxon>
        <taxon>Eutheria</taxon>
        <taxon>Euarchontoglires</taxon>
        <taxon>Primates</taxon>
        <taxon>Haplorrhini</taxon>
        <taxon>Catarrhini</taxon>
        <taxon>Cercopithecidae</taxon>
        <taxon>Cercopithecinae</taxon>
        <taxon>Cercocebus</taxon>
    </lineage>
</organism>
<proteinExistence type="predicted"/>
<evidence type="ECO:0000256" key="1">
    <source>
        <dbReference type="SAM" id="SignalP"/>
    </source>
</evidence>